<dbReference type="Proteomes" id="UP001501470">
    <property type="component" value="Unassembled WGS sequence"/>
</dbReference>
<name>A0ABP4PAA2_9ACTN</name>
<dbReference type="EMBL" id="BAAAQD010000052">
    <property type="protein sequence ID" value="GAA1574632.1"/>
    <property type="molecule type" value="Genomic_DNA"/>
</dbReference>
<keyword evidence="2" id="KW-1185">Reference proteome</keyword>
<gene>
    <name evidence="1" type="ORF">GCM10009827_115640</name>
</gene>
<reference evidence="2" key="1">
    <citation type="journal article" date="2019" name="Int. J. Syst. Evol. Microbiol.">
        <title>The Global Catalogue of Microorganisms (GCM) 10K type strain sequencing project: providing services to taxonomists for standard genome sequencing and annotation.</title>
        <authorList>
            <consortium name="The Broad Institute Genomics Platform"/>
            <consortium name="The Broad Institute Genome Sequencing Center for Infectious Disease"/>
            <person name="Wu L."/>
            <person name="Ma J."/>
        </authorList>
    </citation>
    <scope>NUCLEOTIDE SEQUENCE [LARGE SCALE GENOMIC DNA]</scope>
    <source>
        <strain evidence="2">JCM 15933</strain>
    </source>
</reference>
<organism evidence="1 2">
    <name type="scientific">Dactylosporangium maewongense</name>
    <dbReference type="NCBI Taxonomy" id="634393"/>
    <lineage>
        <taxon>Bacteria</taxon>
        <taxon>Bacillati</taxon>
        <taxon>Actinomycetota</taxon>
        <taxon>Actinomycetes</taxon>
        <taxon>Micromonosporales</taxon>
        <taxon>Micromonosporaceae</taxon>
        <taxon>Dactylosporangium</taxon>
    </lineage>
</organism>
<protein>
    <recommendedName>
        <fullName evidence="3">NERD domain-containing protein</fullName>
    </recommendedName>
</protein>
<sequence>MQGSSSSRVQVADLPWPDAPTEVVRAFKDWEQCEQKAFEADVEREATAPNRILIPRLRKERAAKLGMAIPGEIDLIVIDADHRRVFILEAKAGHVATDIERVLFDIIDYHGAPDSGHARWDGFRPKRGTPYLPKLLAKASAVRGQLDVLLREHGVDAERDGWCVIEMFVTPSPVPAAYVPHPQVPFATIDCLSQILASPALPRPGPQLRYEPPIQQDDAR</sequence>
<evidence type="ECO:0000313" key="2">
    <source>
        <dbReference type="Proteomes" id="UP001501470"/>
    </source>
</evidence>
<accession>A0ABP4PAA2</accession>
<comment type="caution">
    <text evidence="1">The sequence shown here is derived from an EMBL/GenBank/DDBJ whole genome shotgun (WGS) entry which is preliminary data.</text>
</comment>
<evidence type="ECO:0000313" key="1">
    <source>
        <dbReference type="EMBL" id="GAA1574632.1"/>
    </source>
</evidence>
<proteinExistence type="predicted"/>
<evidence type="ECO:0008006" key="3">
    <source>
        <dbReference type="Google" id="ProtNLM"/>
    </source>
</evidence>